<dbReference type="eggNOG" id="KOG2739">
    <property type="taxonomic scope" value="Eukaryota"/>
</dbReference>
<feature type="compositionally biased region" description="Acidic residues" evidence="5">
    <location>
        <begin position="204"/>
        <end position="236"/>
    </location>
</feature>
<keyword evidence="3" id="KW-0677">Repeat</keyword>
<proteinExistence type="inferred from homology"/>
<evidence type="ECO:0000313" key="7">
    <source>
        <dbReference type="Proteomes" id="UP000001568"/>
    </source>
</evidence>
<comment type="subcellular location">
    <subcellularLocation>
        <location evidence="1">Cytoplasm</location>
        <location evidence="1">Cytoskeleton</location>
        <location evidence="1">Cilium axoneme</location>
    </subcellularLocation>
</comment>
<dbReference type="OMA" id="VTNENAY"/>
<dbReference type="GO" id="GO:0005930">
    <property type="term" value="C:axoneme"/>
    <property type="evidence" value="ECO:0007669"/>
    <property type="project" value="UniProtKB-SubCell"/>
</dbReference>
<sequence>MGTTPEKVVTMYLDEKFKSATVEGELLAKCENLKTLSCASCGLTTLAGFPALANLKDLSLNDNRIADGLEALVGCKALSSLSLANNKLANVDDLKAVAEELTLSVLELEANPLTENEDYHEKVMTMMPTLNVLDGRDEFGNEIEDDDEDDDEDEDDEDDEDEDEDDDEDDEDADEDEDEDESEEEEEEEEEEMGLADLYGDKPLEDDDDDDDAFVEDEDPESEDIDEEESDDDEDEAAAKKPKI</sequence>
<dbReference type="OrthoDB" id="2160613at2759"/>
<dbReference type="GO" id="GO:0042393">
    <property type="term" value="F:histone binding"/>
    <property type="evidence" value="ECO:0007669"/>
    <property type="project" value="TreeGrafter"/>
</dbReference>
<evidence type="ECO:0000256" key="2">
    <source>
        <dbReference type="ARBA" id="ARBA00022614"/>
    </source>
</evidence>
<name>A4S4Q9_OSTLU</name>
<keyword evidence="7" id="KW-1185">Reference proteome</keyword>
<accession>A4S4Q9</accession>
<dbReference type="InterPro" id="IPR045081">
    <property type="entry name" value="AN32"/>
</dbReference>
<dbReference type="PANTHER" id="PTHR11375:SF0">
    <property type="entry name" value="ACIDIC LEUCINE-RICH NUCLEAR PHOSPHOPROTEIN 32 FAMILY MEMBER A"/>
    <property type="match status" value="1"/>
</dbReference>
<dbReference type="RefSeq" id="XP_001420311.1">
    <property type="nucleotide sequence ID" value="XM_001420274.1"/>
</dbReference>
<evidence type="ECO:0000256" key="3">
    <source>
        <dbReference type="ARBA" id="ARBA00022737"/>
    </source>
</evidence>
<feature type="compositionally biased region" description="Acidic residues" evidence="5">
    <location>
        <begin position="140"/>
        <end position="194"/>
    </location>
</feature>
<organism evidence="6 7">
    <name type="scientific">Ostreococcus lucimarinus (strain CCE9901)</name>
    <dbReference type="NCBI Taxonomy" id="436017"/>
    <lineage>
        <taxon>Eukaryota</taxon>
        <taxon>Viridiplantae</taxon>
        <taxon>Chlorophyta</taxon>
        <taxon>Mamiellophyceae</taxon>
        <taxon>Mamiellales</taxon>
        <taxon>Bathycoccaceae</taxon>
        <taxon>Ostreococcus</taxon>
    </lineage>
</organism>
<dbReference type="Gramene" id="ABO98604">
    <property type="protein sequence ID" value="ABO98604"/>
    <property type="gene ID" value="OSTLU_26496"/>
</dbReference>
<dbReference type="SUPFAM" id="SSF52058">
    <property type="entry name" value="L domain-like"/>
    <property type="match status" value="1"/>
</dbReference>
<evidence type="ECO:0008006" key="8">
    <source>
        <dbReference type="Google" id="ProtNLM"/>
    </source>
</evidence>
<dbReference type="PANTHER" id="PTHR11375">
    <property type="entry name" value="ACIDIC LEUCINE-RICH NUCLEAR PHOSPHOPROTEIN 32"/>
    <property type="match status" value="1"/>
</dbReference>
<dbReference type="AlphaFoldDB" id="A4S4Q9"/>
<dbReference type="Gene3D" id="3.80.10.10">
    <property type="entry name" value="Ribonuclease Inhibitor"/>
    <property type="match status" value="1"/>
</dbReference>
<evidence type="ECO:0000256" key="1">
    <source>
        <dbReference type="ARBA" id="ARBA00004430"/>
    </source>
</evidence>
<protein>
    <recommendedName>
        <fullName evidence="8">U2A'/phosphoprotein 32 family A C-terminal domain-containing protein</fullName>
    </recommendedName>
</protein>
<dbReference type="Pfam" id="PF14580">
    <property type="entry name" value="LRR_9"/>
    <property type="match status" value="1"/>
</dbReference>
<evidence type="ECO:0000256" key="5">
    <source>
        <dbReference type="SAM" id="MobiDB-lite"/>
    </source>
</evidence>
<gene>
    <name evidence="6" type="ORF">OSTLU_26496</name>
</gene>
<dbReference type="GeneID" id="5004602"/>
<feature type="region of interest" description="Disordered" evidence="5">
    <location>
        <begin position="137"/>
        <end position="244"/>
    </location>
</feature>
<dbReference type="InterPro" id="IPR001611">
    <property type="entry name" value="Leu-rich_rpt"/>
</dbReference>
<dbReference type="HOGENOM" id="CLU_063314_1_0_1"/>
<dbReference type="PROSITE" id="PS51450">
    <property type="entry name" value="LRR"/>
    <property type="match status" value="1"/>
</dbReference>
<keyword evidence="2" id="KW-0433">Leucine-rich repeat</keyword>
<evidence type="ECO:0000256" key="4">
    <source>
        <dbReference type="ARBA" id="ARBA00025777"/>
    </source>
</evidence>
<comment type="similarity">
    <text evidence="4">Belongs to the ANP32 family.</text>
</comment>
<dbReference type="STRING" id="436017.A4S4Q9"/>
<dbReference type="Proteomes" id="UP000001568">
    <property type="component" value="Chromosome 11"/>
</dbReference>
<evidence type="ECO:0000313" key="6">
    <source>
        <dbReference type="EMBL" id="ABO98604.1"/>
    </source>
</evidence>
<dbReference type="KEGG" id="olu:OSTLU_26496"/>
<dbReference type="EMBL" id="CP000591">
    <property type="protein sequence ID" value="ABO98604.1"/>
    <property type="molecule type" value="Genomic_DNA"/>
</dbReference>
<dbReference type="GO" id="GO:0005634">
    <property type="term" value="C:nucleus"/>
    <property type="evidence" value="ECO:0007669"/>
    <property type="project" value="TreeGrafter"/>
</dbReference>
<dbReference type="InterPro" id="IPR032675">
    <property type="entry name" value="LRR_dom_sf"/>
</dbReference>
<dbReference type="FunFam" id="3.80.10.10:FF:000131">
    <property type="entry name" value="acidic leucine-rich nuclear phosphoprotein 32-related protein-like"/>
    <property type="match status" value="1"/>
</dbReference>
<reference evidence="6 7" key="1">
    <citation type="journal article" date="2007" name="Proc. Natl. Acad. Sci. U.S.A.">
        <title>The tiny eukaryote Ostreococcus provides genomic insights into the paradox of plankton speciation.</title>
        <authorList>
            <person name="Palenik B."/>
            <person name="Grimwood J."/>
            <person name="Aerts A."/>
            <person name="Rouze P."/>
            <person name="Salamov A."/>
            <person name="Putnam N."/>
            <person name="Dupont C."/>
            <person name="Jorgensen R."/>
            <person name="Derelle E."/>
            <person name="Rombauts S."/>
            <person name="Zhou K."/>
            <person name="Otillar R."/>
            <person name="Merchant S.S."/>
            <person name="Podell S."/>
            <person name="Gaasterland T."/>
            <person name="Napoli C."/>
            <person name="Gendler K."/>
            <person name="Manuell A."/>
            <person name="Tai V."/>
            <person name="Vallon O."/>
            <person name="Piganeau G."/>
            <person name="Jancek S."/>
            <person name="Heijde M."/>
            <person name="Jabbari K."/>
            <person name="Bowler C."/>
            <person name="Lohr M."/>
            <person name="Robbens S."/>
            <person name="Werner G."/>
            <person name="Dubchak I."/>
            <person name="Pazour G.J."/>
            <person name="Ren Q."/>
            <person name="Paulsen I."/>
            <person name="Delwiche C."/>
            <person name="Schmutz J."/>
            <person name="Rokhsar D."/>
            <person name="Van de Peer Y."/>
            <person name="Moreau H."/>
            <person name="Grigoriev I.V."/>
        </authorList>
    </citation>
    <scope>NUCLEOTIDE SEQUENCE [LARGE SCALE GENOMIC DNA]</scope>
    <source>
        <strain evidence="6 7">CCE9901</strain>
    </source>
</reference>